<keyword evidence="2" id="KW-0723">Serine/threonine-protein kinase</keyword>
<evidence type="ECO:0000256" key="2">
    <source>
        <dbReference type="ARBA" id="ARBA00022527"/>
    </source>
</evidence>
<reference evidence="12" key="1">
    <citation type="submission" date="2023-10" db="EMBL/GenBank/DDBJ databases">
        <authorList>
            <person name="Noh H."/>
        </authorList>
    </citation>
    <scope>NUCLEOTIDE SEQUENCE</scope>
    <source>
        <strain evidence="12">DUCC4014</strain>
    </source>
</reference>
<dbReference type="InterPro" id="IPR008271">
    <property type="entry name" value="Ser/Thr_kinase_AS"/>
</dbReference>
<dbReference type="GO" id="GO:0004674">
    <property type="term" value="F:protein serine/threonine kinase activity"/>
    <property type="evidence" value="ECO:0007669"/>
    <property type="project" value="UniProtKB-KW"/>
</dbReference>
<evidence type="ECO:0000256" key="9">
    <source>
        <dbReference type="PROSITE-ProRule" id="PRU10141"/>
    </source>
</evidence>
<dbReference type="PANTHER" id="PTHR45998">
    <property type="entry name" value="SERINE/THREONINE-PROTEIN KINASE 16"/>
    <property type="match status" value="1"/>
</dbReference>
<evidence type="ECO:0000256" key="8">
    <source>
        <dbReference type="ARBA" id="ARBA00048679"/>
    </source>
</evidence>
<evidence type="ECO:0000256" key="6">
    <source>
        <dbReference type="ARBA" id="ARBA00022840"/>
    </source>
</evidence>
<dbReference type="RefSeq" id="XP_062630477.1">
    <property type="nucleotide sequence ID" value="XM_062774494.1"/>
</dbReference>
<feature type="compositionally biased region" description="Basic and acidic residues" evidence="10">
    <location>
        <begin position="121"/>
        <end position="135"/>
    </location>
</feature>
<keyword evidence="6 9" id="KW-0067">ATP-binding</keyword>
<gene>
    <name evidence="12" type="primary">yjbQ</name>
    <name evidence="12" type="ORF">LOC62_06G007969</name>
</gene>
<keyword evidence="3" id="KW-0808">Transferase</keyword>
<comment type="catalytic activity">
    <reaction evidence="7">
        <text>L-threonyl-[protein] + ATP = O-phospho-L-threonyl-[protein] + ADP + H(+)</text>
        <dbReference type="Rhea" id="RHEA:46608"/>
        <dbReference type="Rhea" id="RHEA-COMP:11060"/>
        <dbReference type="Rhea" id="RHEA-COMP:11605"/>
        <dbReference type="ChEBI" id="CHEBI:15378"/>
        <dbReference type="ChEBI" id="CHEBI:30013"/>
        <dbReference type="ChEBI" id="CHEBI:30616"/>
        <dbReference type="ChEBI" id="CHEBI:61977"/>
        <dbReference type="ChEBI" id="CHEBI:456216"/>
        <dbReference type="EC" id="2.7.11.1"/>
    </reaction>
</comment>
<evidence type="ECO:0000256" key="4">
    <source>
        <dbReference type="ARBA" id="ARBA00022741"/>
    </source>
</evidence>
<dbReference type="GO" id="GO:0005773">
    <property type="term" value="C:vacuole"/>
    <property type="evidence" value="ECO:0007669"/>
    <property type="project" value="GOC"/>
</dbReference>
<evidence type="ECO:0000313" key="13">
    <source>
        <dbReference type="Proteomes" id="UP000827549"/>
    </source>
</evidence>
<dbReference type="EMBL" id="CP086719">
    <property type="protein sequence ID" value="WOO84451.1"/>
    <property type="molecule type" value="Genomic_DNA"/>
</dbReference>
<dbReference type="SUPFAM" id="SSF56112">
    <property type="entry name" value="Protein kinase-like (PK-like)"/>
    <property type="match status" value="1"/>
</dbReference>
<evidence type="ECO:0000313" key="12">
    <source>
        <dbReference type="EMBL" id="WOO84451.1"/>
    </source>
</evidence>
<dbReference type="GO" id="GO:0005524">
    <property type="term" value="F:ATP binding"/>
    <property type="evidence" value="ECO:0007669"/>
    <property type="project" value="UniProtKB-UniRule"/>
</dbReference>
<dbReference type="EC" id="2.7.11.1" evidence="1"/>
<sequence length="616" mass="67928">MAAATSGWIVKPKRELKRTVRSTRSGSSRYPTVRVRLGPEPDKVALEPHDRRGTRLEVLALVGVGRHAAHTASVHLAVVVMEEVDERLGERVPGCCREGDIEVPPAMRHSTGGSSPAANLSRRDTNFSSSSERRMAPAGPRMGLDMGDTLAAVVLARRCIERKGGMKRMHGLKESDNESSRRLTRRGWVLIPPAVADRTGAPHCVCVRQAGSTALGARARAVHVATLGHLAARPFNPSPIQHAVHASQKQHHITAMNDNVAIALDRIKFYARDALVTVTQCICKPDATLKINGRSYKVEKLLGEGGFSFVYLIRDTSSGRLFALKKMLVTTGQEGVQAAMREAEAYRRFRHPNLIKLLDSAVVQDESADGKIIYLFLPFYQRGNLQDLMTQVSVTGNRVEENRLLRLFHGTCLGVRAMHQYRLPAVTASYPPTRDDDHEHLLGNQPELVFDAPEDEPGQEGELVPYAHRDIKPGNIILSDDDTPILMDFGSTIKARIDVQTRQQALLEQDIAAEHSTMPYRAPELFDVKTGKRLDEKVDIWSLGCTLYAVAYGMSPFETDGSSVAMAVLSGRYRHPAGYSERLTKLIDAMLVVDPTKRPDIQQVIDLTEAAIGSQQ</sequence>
<dbReference type="InterPro" id="IPR000719">
    <property type="entry name" value="Prot_kinase_dom"/>
</dbReference>
<evidence type="ECO:0000256" key="1">
    <source>
        <dbReference type="ARBA" id="ARBA00012513"/>
    </source>
</evidence>
<dbReference type="PROSITE" id="PS00107">
    <property type="entry name" value="PROTEIN_KINASE_ATP"/>
    <property type="match status" value="1"/>
</dbReference>
<evidence type="ECO:0000256" key="5">
    <source>
        <dbReference type="ARBA" id="ARBA00022777"/>
    </source>
</evidence>
<keyword evidence="13" id="KW-1185">Reference proteome</keyword>
<dbReference type="PANTHER" id="PTHR45998:SF2">
    <property type="entry name" value="SERINE_THREONINE-PROTEIN KINASE 16"/>
    <property type="match status" value="1"/>
</dbReference>
<proteinExistence type="predicted"/>
<dbReference type="PROSITE" id="PS50011">
    <property type="entry name" value="PROTEIN_KINASE_DOM"/>
    <property type="match status" value="1"/>
</dbReference>
<dbReference type="SMART" id="SM00220">
    <property type="entry name" value="S_TKc"/>
    <property type="match status" value="1"/>
</dbReference>
<evidence type="ECO:0000256" key="10">
    <source>
        <dbReference type="SAM" id="MobiDB-lite"/>
    </source>
</evidence>
<keyword evidence="4 9" id="KW-0547">Nucleotide-binding</keyword>
<evidence type="ECO:0000256" key="3">
    <source>
        <dbReference type="ARBA" id="ARBA00022679"/>
    </source>
</evidence>
<dbReference type="InterPro" id="IPR052239">
    <property type="entry name" value="Ser/Thr-specific_kinases"/>
</dbReference>
<dbReference type="InterPro" id="IPR011009">
    <property type="entry name" value="Kinase-like_dom_sf"/>
</dbReference>
<evidence type="ECO:0000259" key="11">
    <source>
        <dbReference type="PROSITE" id="PS50011"/>
    </source>
</evidence>
<dbReference type="GO" id="GO:0005794">
    <property type="term" value="C:Golgi apparatus"/>
    <property type="evidence" value="ECO:0007669"/>
    <property type="project" value="TreeGrafter"/>
</dbReference>
<keyword evidence="5 12" id="KW-0418">Kinase</keyword>
<dbReference type="Pfam" id="PF00069">
    <property type="entry name" value="Pkinase"/>
    <property type="match status" value="2"/>
</dbReference>
<dbReference type="Gene3D" id="1.10.510.10">
    <property type="entry name" value="Transferase(Phosphotransferase) domain 1"/>
    <property type="match status" value="2"/>
</dbReference>
<comment type="catalytic activity">
    <reaction evidence="8">
        <text>L-seryl-[protein] + ATP = O-phospho-L-seryl-[protein] + ADP + H(+)</text>
        <dbReference type="Rhea" id="RHEA:17989"/>
        <dbReference type="Rhea" id="RHEA-COMP:9863"/>
        <dbReference type="Rhea" id="RHEA-COMP:11604"/>
        <dbReference type="ChEBI" id="CHEBI:15378"/>
        <dbReference type="ChEBI" id="CHEBI:29999"/>
        <dbReference type="ChEBI" id="CHEBI:30616"/>
        <dbReference type="ChEBI" id="CHEBI:83421"/>
        <dbReference type="ChEBI" id="CHEBI:456216"/>
        <dbReference type="EC" id="2.7.11.1"/>
    </reaction>
</comment>
<name>A0AAF0YH46_9TREE</name>
<evidence type="ECO:0000256" key="7">
    <source>
        <dbReference type="ARBA" id="ARBA00047899"/>
    </source>
</evidence>
<dbReference type="PROSITE" id="PS00108">
    <property type="entry name" value="PROTEIN_KINASE_ST"/>
    <property type="match status" value="1"/>
</dbReference>
<dbReference type="CDD" id="cd13986">
    <property type="entry name" value="STKc_16"/>
    <property type="match status" value="1"/>
</dbReference>
<feature type="region of interest" description="Disordered" evidence="10">
    <location>
        <begin position="100"/>
        <end position="143"/>
    </location>
</feature>
<dbReference type="GO" id="GO:0032889">
    <property type="term" value="P:regulation of vacuole fusion, non-autophagic"/>
    <property type="evidence" value="ECO:0007669"/>
    <property type="project" value="TreeGrafter"/>
</dbReference>
<protein>
    <recommendedName>
        <fullName evidence="1">non-specific serine/threonine protein kinase</fullName>
        <ecNumber evidence="1">2.7.11.1</ecNumber>
    </recommendedName>
</protein>
<feature type="binding site" evidence="9">
    <location>
        <position position="325"/>
    </location>
    <ligand>
        <name>ATP</name>
        <dbReference type="ChEBI" id="CHEBI:30616"/>
    </ligand>
</feature>
<dbReference type="GO" id="GO:0006624">
    <property type="term" value="P:vacuolar protein processing"/>
    <property type="evidence" value="ECO:0007669"/>
    <property type="project" value="TreeGrafter"/>
</dbReference>
<dbReference type="Proteomes" id="UP000827549">
    <property type="component" value="Chromosome 6"/>
</dbReference>
<dbReference type="GeneID" id="87811139"/>
<dbReference type="AlphaFoldDB" id="A0AAF0YH46"/>
<dbReference type="InterPro" id="IPR017441">
    <property type="entry name" value="Protein_kinase_ATP_BS"/>
</dbReference>
<feature type="domain" description="Protein kinase" evidence="11">
    <location>
        <begin position="296"/>
        <end position="612"/>
    </location>
</feature>
<accession>A0AAF0YH46</accession>
<organism evidence="12 13">
    <name type="scientific">Vanrija pseudolonga</name>
    <dbReference type="NCBI Taxonomy" id="143232"/>
    <lineage>
        <taxon>Eukaryota</taxon>
        <taxon>Fungi</taxon>
        <taxon>Dikarya</taxon>
        <taxon>Basidiomycota</taxon>
        <taxon>Agaricomycotina</taxon>
        <taxon>Tremellomycetes</taxon>
        <taxon>Trichosporonales</taxon>
        <taxon>Trichosporonaceae</taxon>
        <taxon>Vanrija</taxon>
    </lineage>
</organism>